<dbReference type="EMBL" id="AK373380">
    <property type="protein sequence ID" value="BAK04577.1"/>
    <property type="molecule type" value="mRNA"/>
</dbReference>
<sequence length="96" mass="10508">MLMGLPRVVLLRRSRRCGGEAPMATMTVSRWHVRWSSVAPALHSSPSELSFRVGFVLSLTRVAEFGTGLLVFHTASTVWVESTSVFEEVGSCLLGD</sequence>
<protein>
    <submittedName>
        <fullName evidence="1">Predicted protein</fullName>
    </submittedName>
</protein>
<organism evidence="1">
    <name type="scientific">Hordeum vulgare subsp. vulgare</name>
    <name type="common">Domesticated barley</name>
    <dbReference type="NCBI Taxonomy" id="112509"/>
    <lineage>
        <taxon>Eukaryota</taxon>
        <taxon>Viridiplantae</taxon>
        <taxon>Streptophyta</taxon>
        <taxon>Embryophyta</taxon>
        <taxon>Tracheophyta</taxon>
        <taxon>Spermatophyta</taxon>
        <taxon>Magnoliopsida</taxon>
        <taxon>Liliopsida</taxon>
        <taxon>Poales</taxon>
        <taxon>Poaceae</taxon>
        <taxon>BOP clade</taxon>
        <taxon>Pooideae</taxon>
        <taxon>Triticodae</taxon>
        <taxon>Triticeae</taxon>
        <taxon>Hordeinae</taxon>
        <taxon>Hordeum</taxon>
    </lineage>
</organism>
<name>F2EB55_HORVV</name>
<proteinExistence type="evidence at transcript level"/>
<evidence type="ECO:0000313" key="1">
    <source>
        <dbReference type="EMBL" id="BAK04577.1"/>
    </source>
</evidence>
<accession>F2EB55</accession>
<reference evidence="1" key="1">
    <citation type="journal article" date="2011" name="Plant Physiol.">
        <title>Comprehensive sequence analysis of 24,783 barley full-length cDNAs derived from 12 clone libraries.</title>
        <authorList>
            <person name="Matsumoto T."/>
            <person name="Tanaka T."/>
            <person name="Sakai H."/>
            <person name="Amano N."/>
            <person name="Kanamori H."/>
            <person name="Kurita K."/>
            <person name="Kikuta A."/>
            <person name="Kamiya K."/>
            <person name="Yamamoto M."/>
            <person name="Ikawa H."/>
            <person name="Fujii N."/>
            <person name="Hori K."/>
            <person name="Itoh T."/>
            <person name="Sato K."/>
        </authorList>
    </citation>
    <scope>NUCLEOTIDE SEQUENCE</scope>
    <source>
        <tissue evidence="1">Seed</tissue>
    </source>
</reference>
<dbReference type="AlphaFoldDB" id="F2EB55"/>